<dbReference type="AlphaFoldDB" id="A0AA37SXE5"/>
<proteinExistence type="predicted"/>
<dbReference type="Proteomes" id="UP001156601">
    <property type="component" value="Unassembled WGS sequence"/>
</dbReference>
<dbReference type="EMBL" id="BSOT01000005">
    <property type="protein sequence ID" value="GLR70014.1"/>
    <property type="molecule type" value="Genomic_DNA"/>
</dbReference>
<sequence>MPNVSQDKVMAIKLASLNDADCAWLLAQMNDERRIRLEKYLNVAKKFTSVQRDINLRTINEENKAMPAKKEVFSRSLSRWFNALDKDNGELSSHAVGRIKALELEVVNNG</sequence>
<gene>
    <name evidence="1" type="ORF">GCM10007852_09220</name>
</gene>
<name>A0AA37SXE5_9ALTE</name>
<reference evidence="1" key="2">
    <citation type="submission" date="2023-01" db="EMBL/GenBank/DDBJ databases">
        <title>Draft genome sequence of Agaribacter marinus strain NBRC 110023.</title>
        <authorList>
            <person name="Sun Q."/>
            <person name="Mori K."/>
        </authorList>
    </citation>
    <scope>NUCLEOTIDE SEQUENCE</scope>
    <source>
        <strain evidence="1">NBRC 110023</strain>
    </source>
</reference>
<evidence type="ECO:0000313" key="1">
    <source>
        <dbReference type="EMBL" id="GLR70014.1"/>
    </source>
</evidence>
<protein>
    <submittedName>
        <fullName evidence="1">Uncharacterized protein</fullName>
    </submittedName>
</protein>
<reference evidence="1" key="1">
    <citation type="journal article" date="2014" name="Int. J. Syst. Evol. Microbiol.">
        <title>Complete genome sequence of Corynebacterium casei LMG S-19264T (=DSM 44701T), isolated from a smear-ripened cheese.</title>
        <authorList>
            <consortium name="US DOE Joint Genome Institute (JGI-PGF)"/>
            <person name="Walter F."/>
            <person name="Albersmeier A."/>
            <person name="Kalinowski J."/>
            <person name="Ruckert C."/>
        </authorList>
    </citation>
    <scope>NUCLEOTIDE SEQUENCE</scope>
    <source>
        <strain evidence="1">NBRC 110023</strain>
    </source>
</reference>
<comment type="caution">
    <text evidence="1">The sequence shown here is derived from an EMBL/GenBank/DDBJ whole genome shotgun (WGS) entry which is preliminary data.</text>
</comment>
<evidence type="ECO:0000313" key="2">
    <source>
        <dbReference type="Proteomes" id="UP001156601"/>
    </source>
</evidence>
<organism evidence="1 2">
    <name type="scientific">Agaribacter marinus</name>
    <dbReference type="NCBI Taxonomy" id="1431249"/>
    <lineage>
        <taxon>Bacteria</taxon>
        <taxon>Pseudomonadati</taxon>
        <taxon>Pseudomonadota</taxon>
        <taxon>Gammaproteobacteria</taxon>
        <taxon>Alteromonadales</taxon>
        <taxon>Alteromonadaceae</taxon>
        <taxon>Agaribacter</taxon>
    </lineage>
</organism>
<dbReference type="RefSeq" id="WP_284216316.1">
    <property type="nucleotide sequence ID" value="NZ_BSOT01000005.1"/>
</dbReference>
<accession>A0AA37SXE5</accession>
<keyword evidence="2" id="KW-1185">Reference proteome</keyword>